<proteinExistence type="inferred from homology"/>
<dbReference type="PANTHER" id="PTHR31937:SF2">
    <property type="entry name" value="TRANSMEMBRANE PROTEIN 163"/>
    <property type="match status" value="1"/>
</dbReference>
<dbReference type="InterPro" id="IPR058533">
    <property type="entry name" value="Cation_efflux_TM"/>
</dbReference>
<evidence type="ECO:0000256" key="5">
    <source>
        <dbReference type="ARBA" id="ARBA00022753"/>
    </source>
</evidence>
<keyword evidence="10" id="KW-0968">Cytoplasmic vesicle</keyword>
<protein>
    <submittedName>
        <fullName evidence="13">Cation transporter</fullName>
    </submittedName>
</protein>
<evidence type="ECO:0000256" key="3">
    <source>
        <dbReference type="ARBA" id="ARBA00008731"/>
    </source>
</evidence>
<dbReference type="SUPFAM" id="SSF161111">
    <property type="entry name" value="Cation efflux protein transmembrane domain-like"/>
    <property type="match status" value="1"/>
</dbReference>
<dbReference type="InterPro" id="IPR026765">
    <property type="entry name" value="Tmem163"/>
</dbReference>
<evidence type="ECO:0000256" key="11">
    <source>
        <dbReference type="SAM" id="Phobius"/>
    </source>
</evidence>
<evidence type="ECO:0000256" key="8">
    <source>
        <dbReference type="ARBA" id="ARBA00023018"/>
    </source>
</evidence>
<comment type="subcellular location">
    <subcellularLocation>
        <location evidence="2">Cytoplasmic vesicle</location>
        <location evidence="2">Secretory vesicle</location>
        <location evidence="2">Synaptic vesicle membrane</location>
        <topology evidence="2">Multi-pass membrane protein</topology>
    </subcellularLocation>
    <subcellularLocation>
        <location evidence="1">Early endosome membrane</location>
    </subcellularLocation>
</comment>
<evidence type="ECO:0000256" key="7">
    <source>
        <dbReference type="ARBA" id="ARBA00022989"/>
    </source>
</evidence>
<gene>
    <name evidence="13" type="ORF">ACFPEL_21160</name>
</gene>
<evidence type="ECO:0000313" key="13">
    <source>
        <dbReference type="EMBL" id="MFC4834932.1"/>
    </source>
</evidence>
<organism evidence="13 14">
    <name type="scientific">Actinomycetospora chibensis</name>
    <dbReference type="NCBI Taxonomy" id="663606"/>
    <lineage>
        <taxon>Bacteria</taxon>
        <taxon>Bacillati</taxon>
        <taxon>Actinomycetota</taxon>
        <taxon>Actinomycetes</taxon>
        <taxon>Pseudonocardiales</taxon>
        <taxon>Pseudonocardiaceae</taxon>
        <taxon>Actinomycetospora</taxon>
    </lineage>
</organism>
<evidence type="ECO:0000259" key="12">
    <source>
        <dbReference type="Pfam" id="PF01545"/>
    </source>
</evidence>
<dbReference type="EMBL" id="JBHSIM010000045">
    <property type="protein sequence ID" value="MFC4834932.1"/>
    <property type="molecule type" value="Genomic_DNA"/>
</dbReference>
<dbReference type="Proteomes" id="UP001595909">
    <property type="component" value="Unassembled WGS sequence"/>
</dbReference>
<evidence type="ECO:0000256" key="1">
    <source>
        <dbReference type="ARBA" id="ARBA00004146"/>
    </source>
</evidence>
<dbReference type="PANTHER" id="PTHR31937">
    <property type="entry name" value="TRANSMEMBRANE PROTEIN 163"/>
    <property type="match status" value="1"/>
</dbReference>
<accession>A0ABV9RP98</accession>
<keyword evidence="4 11" id="KW-0812">Transmembrane</keyword>
<evidence type="ECO:0000256" key="6">
    <source>
        <dbReference type="ARBA" id="ARBA00022833"/>
    </source>
</evidence>
<comment type="similarity">
    <text evidence="3">Belongs to the TMEM163 family.</text>
</comment>
<name>A0ABV9RP98_9PSEU</name>
<feature type="transmembrane region" description="Helical" evidence="11">
    <location>
        <begin position="48"/>
        <end position="67"/>
    </location>
</feature>
<dbReference type="RefSeq" id="WP_274187538.1">
    <property type="nucleotide sequence ID" value="NZ_BAABHN010000045.1"/>
</dbReference>
<dbReference type="InterPro" id="IPR027469">
    <property type="entry name" value="Cation_efflux_TMD_sf"/>
</dbReference>
<keyword evidence="7 11" id="KW-1133">Transmembrane helix</keyword>
<evidence type="ECO:0000256" key="10">
    <source>
        <dbReference type="ARBA" id="ARBA00023329"/>
    </source>
</evidence>
<reference evidence="14" key="1">
    <citation type="journal article" date="2019" name="Int. J. Syst. Evol. Microbiol.">
        <title>The Global Catalogue of Microorganisms (GCM) 10K type strain sequencing project: providing services to taxonomists for standard genome sequencing and annotation.</title>
        <authorList>
            <consortium name="The Broad Institute Genomics Platform"/>
            <consortium name="The Broad Institute Genome Sequencing Center for Infectious Disease"/>
            <person name="Wu L."/>
            <person name="Ma J."/>
        </authorList>
    </citation>
    <scope>NUCLEOTIDE SEQUENCE [LARGE SCALE GENOMIC DNA]</scope>
    <source>
        <strain evidence="14">CCUG 50347</strain>
    </source>
</reference>
<keyword evidence="14" id="KW-1185">Reference proteome</keyword>
<dbReference type="Gene3D" id="1.20.1510.10">
    <property type="entry name" value="Cation efflux protein transmembrane domain"/>
    <property type="match status" value="1"/>
</dbReference>
<keyword evidence="9 11" id="KW-0472">Membrane</keyword>
<feature type="transmembrane region" description="Helical" evidence="11">
    <location>
        <begin position="21"/>
        <end position="42"/>
    </location>
</feature>
<evidence type="ECO:0000256" key="9">
    <source>
        <dbReference type="ARBA" id="ARBA00023136"/>
    </source>
</evidence>
<evidence type="ECO:0000256" key="2">
    <source>
        <dbReference type="ARBA" id="ARBA00004644"/>
    </source>
</evidence>
<feature type="domain" description="Cation efflux protein transmembrane" evidence="12">
    <location>
        <begin position="24"/>
        <end position="197"/>
    </location>
</feature>
<evidence type="ECO:0000256" key="4">
    <source>
        <dbReference type="ARBA" id="ARBA00022692"/>
    </source>
</evidence>
<feature type="transmembrane region" description="Helical" evidence="11">
    <location>
        <begin position="114"/>
        <end position="135"/>
    </location>
</feature>
<keyword evidence="8" id="KW-0770">Synapse</keyword>
<evidence type="ECO:0000313" key="14">
    <source>
        <dbReference type="Proteomes" id="UP001595909"/>
    </source>
</evidence>
<comment type="caution">
    <text evidence="13">The sequence shown here is derived from an EMBL/GenBank/DDBJ whole genome shotgun (WGS) entry which is preliminary data.</text>
</comment>
<dbReference type="Pfam" id="PF01545">
    <property type="entry name" value="Cation_efflux"/>
    <property type="match status" value="1"/>
</dbReference>
<keyword evidence="5" id="KW-0967">Endosome</keyword>
<keyword evidence="6" id="KW-0862">Zinc</keyword>
<feature type="transmembrane region" description="Helical" evidence="11">
    <location>
        <begin position="156"/>
        <end position="180"/>
    </location>
</feature>
<sequence length="205" mass="21094">MAVPPVSEARLTALASRIRRVSWASLVWLAVEGVVAIIAGLSTGSIALLGYGLDSAVQSLGSGVIVWRFTGRRIGSAAAEQQAQKIVATSFFLLAPYLIVAALSQLLAGTPSEGSWVGVALAAVGIVLMPLFGRAKRRLGVLAESAATAGEGAQHLICAGLSATILSGLFLNVAFGVWWADPMAALILAAVAVHTGTRTWRGESC</sequence>
<feature type="transmembrane region" description="Helical" evidence="11">
    <location>
        <begin position="87"/>
        <end position="108"/>
    </location>
</feature>